<accession>T1GSU5</accession>
<dbReference type="HOGENOM" id="CLU_2760717_0_0_1"/>
<protein>
    <submittedName>
        <fullName evidence="1">Uncharacterized protein</fullName>
    </submittedName>
</protein>
<name>T1GSU5_MEGSC</name>
<dbReference type="EMBL" id="CAQQ02136485">
    <property type="status" value="NOT_ANNOTATED_CDS"/>
    <property type="molecule type" value="Genomic_DNA"/>
</dbReference>
<evidence type="ECO:0000313" key="2">
    <source>
        <dbReference type="Proteomes" id="UP000015102"/>
    </source>
</evidence>
<sequence>MLENNISDEQLLLLSSARFFVLYTVPYDRMHVDVVKKIRSKRLSWDGYVVRMDDDQPAKEVFSKELNGTR</sequence>
<organism evidence="1 2">
    <name type="scientific">Megaselia scalaris</name>
    <name type="common">Humpbacked fly</name>
    <name type="synonym">Phora scalaris</name>
    <dbReference type="NCBI Taxonomy" id="36166"/>
    <lineage>
        <taxon>Eukaryota</taxon>
        <taxon>Metazoa</taxon>
        <taxon>Ecdysozoa</taxon>
        <taxon>Arthropoda</taxon>
        <taxon>Hexapoda</taxon>
        <taxon>Insecta</taxon>
        <taxon>Pterygota</taxon>
        <taxon>Neoptera</taxon>
        <taxon>Endopterygota</taxon>
        <taxon>Diptera</taxon>
        <taxon>Brachycera</taxon>
        <taxon>Muscomorpha</taxon>
        <taxon>Platypezoidea</taxon>
        <taxon>Phoridae</taxon>
        <taxon>Megaseliini</taxon>
        <taxon>Megaselia</taxon>
    </lineage>
</organism>
<reference evidence="2" key="1">
    <citation type="submission" date="2013-02" db="EMBL/GenBank/DDBJ databases">
        <authorList>
            <person name="Hughes D."/>
        </authorList>
    </citation>
    <scope>NUCLEOTIDE SEQUENCE</scope>
    <source>
        <strain>Durham</strain>
        <strain evidence="2">NC isolate 2 -- Noor lab</strain>
    </source>
</reference>
<evidence type="ECO:0000313" key="1">
    <source>
        <dbReference type="EnsemblMetazoa" id="MESCA006757-PA"/>
    </source>
</evidence>
<reference evidence="1" key="2">
    <citation type="submission" date="2015-06" db="UniProtKB">
        <authorList>
            <consortium name="EnsemblMetazoa"/>
        </authorList>
    </citation>
    <scope>IDENTIFICATION</scope>
</reference>
<dbReference type="EnsemblMetazoa" id="MESCA006757-RA">
    <property type="protein sequence ID" value="MESCA006757-PA"/>
    <property type="gene ID" value="MESCA006757"/>
</dbReference>
<dbReference type="AlphaFoldDB" id="T1GSU5"/>
<keyword evidence="2" id="KW-1185">Reference proteome</keyword>
<proteinExistence type="predicted"/>
<dbReference type="Proteomes" id="UP000015102">
    <property type="component" value="Unassembled WGS sequence"/>
</dbReference>